<evidence type="ECO:0000313" key="6">
    <source>
        <dbReference type="Proteomes" id="UP000236161"/>
    </source>
</evidence>
<comment type="similarity">
    <text evidence="1">Belongs to the peptidase S49 family.</text>
</comment>
<evidence type="ECO:0000256" key="4">
    <source>
        <dbReference type="ARBA" id="ARBA00022825"/>
    </source>
</evidence>
<keyword evidence="4" id="KW-0720">Serine protease</keyword>
<keyword evidence="2 5" id="KW-0645">Protease</keyword>
<dbReference type="PANTHER" id="PTHR33209:SF1">
    <property type="entry name" value="PEPTIDASE S49 DOMAIN-CONTAINING PROTEIN"/>
    <property type="match status" value="1"/>
</dbReference>
<dbReference type="EMBL" id="KZ451889">
    <property type="protein sequence ID" value="PKA65816.1"/>
    <property type="molecule type" value="Genomic_DNA"/>
</dbReference>
<sequence length="245" mass="27351">MSKILLLKPSDGLQGLKCSRRFSSIVPIFHSATLPVSSSTYPILPATPRTALRDAVPSLRRFLPVRAAESSLTEAGEQAAPPGEKGFEDVGLPSAASSSAFKDESATEAEYPTGDFRMEEFGWWMRVMVKLRMLFAFPWERVKKGSVLTMKLRGRITDQLISRFSSGLSLPKICENFIKTAYDPRISGIYLHIEPISCGWGKLEEIRRHILNFKKSGLGPLHFRFCGLHAPIQPEELRLKSTSLL</sequence>
<name>A0A2I0BDH9_9ASPA</name>
<protein>
    <submittedName>
        <fullName evidence="5">Protease IV</fullName>
        <ecNumber evidence="5">3.4.21.-</ecNumber>
    </submittedName>
</protein>
<dbReference type="EC" id="3.4.21.-" evidence="5"/>
<dbReference type="Proteomes" id="UP000236161">
    <property type="component" value="Unassembled WGS sequence"/>
</dbReference>
<dbReference type="STRING" id="1088818.A0A2I0BDH9"/>
<reference evidence="5 6" key="1">
    <citation type="journal article" date="2017" name="Nature">
        <title>The Apostasia genome and the evolution of orchids.</title>
        <authorList>
            <person name="Zhang G.Q."/>
            <person name="Liu K.W."/>
            <person name="Li Z."/>
            <person name="Lohaus R."/>
            <person name="Hsiao Y.Y."/>
            <person name="Niu S.C."/>
            <person name="Wang J.Y."/>
            <person name="Lin Y.C."/>
            <person name="Xu Q."/>
            <person name="Chen L.J."/>
            <person name="Yoshida K."/>
            <person name="Fujiwara S."/>
            <person name="Wang Z.W."/>
            <person name="Zhang Y.Q."/>
            <person name="Mitsuda N."/>
            <person name="Wang M."/>
            <person name="Liu G.H."/>
            <person name="Pecoraro L."/>
            <person name="Huang H.X."/>
            <person name="Xiao X.J."/>
            <person name="Lin M."/>
            <person name="Wu X.Y."/>
            <person name="Wu W.L."/>
            <person name="Chen Y.Y."/>
            <person name="Chang S.B."/>
            <person name="Sakamoto S."/>
            <person name="Ohme-Takagi M."/>
            <person name="Yagi M."/>
            <person name="Zeng S.J."/>
            <person name="Shen C.Y."/>
            <person name="Yeh C.M."/>
            <person name="Luo Y.B."/>
            <person name="Tsai W.C."/>
            <person name="Van de Peer Y."/>
            <person name="Liu Z.J."/>
        </authorList>
    </citation>
    <scope>NUCLEOTIDE SEQUENCE [LARGE SCALE GENOMIC DNA]</scope>
    <source>
        <strain evidence="6">cv. Shenzhen</strain>
        <tissue evidence="5">Stem</tissue>
    </source>
</reference>
<evidence type="ECO:0000256" key="1">
    <source>
        <dbReference type="ARBA" id="ARBA00008683"/>
    </source>
</evidence>
<evidence type="ECO:0000313" key="5">
    <source>
        <dbReference type="EMBL" id="PKA65816.1"/>
    </source>
</evidence>
<gene>
    <name evidence="5" type="ORF">AXF42_Ash017341</name>
</gene>
<dbReference type="OrthoDB" id="45421at2759"/>
<accession>A0A2I0BDH9</accession>
<evidence type="ECO:0000256" key="3">
    <source>
        <dbReference type="ARBA" id="ARBA00022801"/>
    </source>
</evidence>
<proteinExistence type="inferred from homology"/>
<dbReference type="GO" id="GO:0006508">
    <property type="term" value="P:proteolysis"/>
    <property type="evidence" value="ECO:0007669"/>
    <property type="project" value="UniProtKB-KW"/>
</dbReference>
<dbReference type="Gene3D" id="3.90.226.10">
    <property type="entry name" value="2-enoyl-CoA Hydratase, Chain A, domain 1"/>
    <property type="match status" value="1"/>
</dbReference>
<dbReference type="AlphaFoldDB" id="A0A2I0BDH9"/>
<evidence type="ECO:0000256" key="2">
    <source>
        <dbReference type="ARBA" id="ARBA00022670"/>
    </source>
</evidence>
<organism evidence="5 6">
    <name type="scientific">Apostasia shenzhenica</name>
    <dbReference type="NCBI Taxonomy" id="1088818"/>
    <lineage>
        <taxon>Eukaryota</taxon>
        <taxon>Viridiplantae</taxon>
        <taxon>Streptophyta</taxon>
        <taxon>Embryophyta</taxon>
        <taxon>Tracheophyta</taxon>
        <taxon>Spermatophyta</taxon>
        <taxon>Magnoliopsida</taxon>
        <taxon>Liliopsida</taxon>
        <taxon>Asparagales</taxon>
        <taxon>Orchidaceae</taxon>
        <taxon>Apostasioideae</taxon>
        <taxon>Apostasia</taxon>
    </lineage>
</organism>
<keyword evidence="6" id="KW-1185">Reference proteome</keyword>
<dbReference type="GO" id="GO:0008236">
    <property type="term" value="F:serine-type peptidase activity"/>
    <property type="evidence" value="ECO:0007669"/>
    <property type="project" value="UniProtKB-KW"/>
</dbReference>
<dbReference type="PANTHER" id="PTHR33209">
    <property type="entry name" value="PROTEASE 4"/>
    <property type="match status" value="1"/>
</dbReference>
<keyword evidence="3 5" id="KW-0378">Hydrolase</keyword>